<evidence type="ECO:0000256" key="1">
    <source>
        <dbReference type="ARBA" id="ARBA00022741"/>
    </source>
</evidence>
<dbReference type="GO" id="GO:1990904">
    <property type="term" value="C:ribonucleoprotein complex"/>
    <property type="evidence" value="ECO:0007669"/>
    <property type="project" value="TreeGrafter"/>
</dbReference>
<protein>
    <recommendedName>
        <fullName evidence="4">Large ribosomal subunit assembly factor BipA</fullName>
        <ecNumber evidence="4">3.6.5.-</ecNumber>
    </recommendedName>
    <alternativeName>
        <fullName evidence="4">GTP-binding protein BipA</fullName>
    </alternativeName>
</protein>
<keyword evidence="4" id="KW-0694">RNA-binding</keyword>
<dbReference type="SUPFAM" id="SSF54980">
    <property type="entry name" value="EF-G C-terminal domain-like"/>
    <property type="match status" value="2"/>
</dbReference>
<dbReference type="SUPFAM" id="SSF52540">
    <property type="entry name" value="P-loop containing nucleoside triphosphate hydrolases"/>
    <property type="match status" value="1"/>
</dbReference>
<keyword evidence="9" id="KW-1185">Reference proteome</keyword>
<dbReference type="NCBIfam" id="TIGR01394">
    <property type="entry name" value="TypA_BipA"/>
    <property type="match status" value="1"/>
</dbReference>
<evidence type="ECO:0000256" key="4">
    <source>
        <dbReference type="HAMAP-Rule" id="MF_00849"/>
    </source>
</evidence>
<reference evidence="6 9" key="2">
    <citation type="submission" date="2019-07" db="EMBL/GenBank/DDBJ databases">
        <title>Whole genome shotgun sequence of Enterococcus mundtii NBRC 100490.</title>
        <authorList>
            <person name="Hosoyama A."/>
            <person name="Uohara A."/>
            <person name="Ohji S."/>
            <person name="Ichikawa N."/>
        </authorList>
    </citation>
    <scope>NUCLEOTIDE SEQUENCE [LARGE SCALE GENOMIC DNA]</scope>
    <source>
        <strain evidence="6 9">NBRC 100490</strain>
    </source>
</reference>
<dbReference type="SMART" id="SM00838">
    <property type="entry name" value="EFG_C"/>
    <property type="match status" value="1"/>
</dbReference>
<dbReference type="GO" id="GO:0043022">
    <property type="term" value="F:ribosome binding"/>
    <property type="evidence" value="ECO:0007669"/>
    <property type="project" value="UniProtKB-UniRule"/>
</dbReference>
<dbReference type="PROSITE" id="PS00301">
    <property type="entry name" value="G_TR_1"/>
    <property type="match status" value="1"/>
</dbReference>
<evidence type="ECO:0000256" key="2">
    <source>
        <dbReference type="ARBA" id="ARBA00023134"/>
    </source>
</evidence>
<reference evidence="7 8" key="1">
    <citation type="journal article" date="2018" name="Pathog. Dis.">
        <title>Whole-genome sequencing based characterization of antimicrobial resistance in Enterococcus.</title>
        <authorList>
            <person name="Tyson G."/>
        </authorList>
    </citation>
    <scope>NUCLEOTIDE SEQUENCE [LARGE SCALE GENOMIC DNA]</scope>
    <source>
        <strain evidence="7 8">CVM N55263</strain>
    </source>
</reference>
<evidence type="ECO:0000313" key="9">
    <source>
        <dbReference type="Proteomes" id="UP000321175"/>
    </source>
</evidence>
<dbReference type="FunFam" id="2.40.50.250:FF:000001">
    <property type="entry name" value="GTP-binding protein TypA"/>
    <property type="match status" value="1"/>
</dbReference>
<feature type="binding site" evidence="4">
    <location>
        <begin position="17"/>
        <end position="22"/>
    </location>
    <ligand>
        <name>GTP</name>
        <dbReference type="ChEBI" id="CHEBI:37565"/>
    </ligand>
</feature>
<comment type="function">
    <text evidence="4">A 50S ribosomal subunit assembly protein with GTPase activity, required for 50S subunit assembly at low temperatures, may also play a role in translation. Binds GTP and analogs. Binds the 70S ribosome between the 30S and 50S subunits, in a similar position as ribosome-bound EF-G; it contacts a number of ribosomal proteins, both rRNAs and the A-site tRNA.</text>
</comment>
<dbReference type="InterPro" id="IPR047043">
    <property type="entry name" value="BipA_III"/>
</dbReference>
<dbReference type="InterPro" id="IPR031157">
    <property type="entry name" value="G_TR_CS"/>
</dbReference>
<dbReference type="InterPro" id="IPR000795">
    <property type="entry name" value="T_Tr_GTP-bd_dom"/>
</dbReference>
<dbReference type="EC" id="3.6.5.-" evidence="4"/>
<dbReference type="AlphaFoldDB" id="A0A2K8TE65"/>
<keyword evidence="2 4" id="KW-0342">GTP-binding</keyword>
<dbReference type="GO" id="GO:0005525">
    <property type="term" value="F:GTP binding"/>
    <property type="evidence" value="ECO:0007669"/>
    <property type="project" value="UniProtKB-UniRule"/>
</dbReference>
<dbReference type="FunFam" id="3.30.70.870:FF:000003">
    <property type="entry name" value="GTP-binding protein TypA"/>
    <property type="match status" value="1"/>
</dbReference>
<comment type="similarity">
    <text evidence="4">Belongs to the TRAFAC class translation factor GTPase superfamily. Classic translation factor GTPase family. BipA subfamily.</text>
</comment>
<dbReference type="EMBL" id="PUAP01000041">
    <property type="protein sequence ID" value="PQF21664.1"/>
    <property type="molecule type" value="Genomic_DNA"/>
</dbReference>
<dbReference type="SUPFAM" id="SSF50447">
    <property type="entry name" value="Translation proteins"/>
    <property type="match status" value="1"/>
</dbReference>
<dbReference type="Gene3D" id="2.40.30.10">
    <property type="entry name" value="Translation factors"/>
    <property type="match status" value="1"/>
</dbReference>
<dbReference type="InterPro" id="IPR009000">
    <property type="entry name" value="Transl_B-barrel_sf"/>
</dbReference>
<accession>A0A2K8TE65</accession>
<dbReference type="InterPro" id="IPR047041">
    <property type="entry name" value="BipA_GTP-bd_dom"/>
</dbReference>
<dbReference type="InterPro" id="IPR000640">
    <property type="entry name" value="EFG_V-like"/>
</dbReference>
<name>A0A2K8TE65_ENTMU</name>
<evidence type="ECO:0000256" key="3">
    <source>
        <dbReference type="ARBA" id="ARBA00048548"/>
    </source>
</evidence>
<organism evidence="7 8">
    <name type="scientific">Enterococcus mundtii</name>
    <dbReference type="NCBI Taxonomy" id="53346"/>
    <lineage>
        <taxon>Bacteria</taxon>
        <taxon>Bacillati</taxon>
        <taxon>Bacillota</taxon>
        <taxon>Bacilli</taxon>
        <taxon>Lactobacillales</taxon>
        <taxon>Enterococcaceae</taxon>
        <taxon>Enterococcus</taxon>
    </lineage>
</organism>
<dbReference type="GO" id="GO:0000049">
    <property type="term" value="F:tRNA binding"/>
    <property type="evidence" value="ECO:0007669"/>
    <property type="project" value="UniProtKB-KW"/>
</dbReference>
<dbReference type="EMBL" id="BJWA01000002">
    <property type="protein sequence ID" value="GEL79318.1"/>
    <property type="molecule type" value="Genomic_DNA"/>
</dbReference>
<dbReference type="CDD" id="cd16263">
    <property type="entry name" value="BipA_III"/>
    <property type="match status" value="1"/>
</dbReference>
<keyword evidence="4" id="KW-0690">Ribosome biogenesis</keyword>
<dbReference type="GO" id="GO:0019843">
    <property type="term" value="F:rRNA binding"/>
    <property type="evidence" value="ECO:0007669"/>
    <property type="project" value="UniProtKB-KW"/>
</dbReference>
<dbReference type="Pfam" id="PF00679">
    <property type="entry name" value="EFG_C"/>
    <property type="match status" value="1"/>
</dbReference>
<dbReference type="Gene3D" id="3.30.70.870">
    <property type="entry name" value="Elongation Factor G (Translational Gtpase), domain 3"/>
    <property type="match status" value="1"/>
</dbReference>
<comment type="subcellular location">
    <subcellularLocation>
        <location evidence="4">Cytoplasm</location>
    </subcellularLocation>
    <text evidence="4">Binds to ribosomes.</text>
</comment>
<dbReference type="InterPro" id="IPR027417">
    <property type="entry name" value="P-loop_NTPase"/>
</dbReference>
<dbReference type="Pfam" id="PF00009">
    <property type="entry name" value="GTP_EFTU"/>
    <property type="match status" value="1"/>
</dbReference>
<gene>
    <name evidence="7" type="primary">typA</name>
    <name evidence="4" type="synonym">bipA</name>
    <name evidence="6" type="synonym">tufA3</name>
    <name evidence="7" type="ORF">CUS89_12925</name>
    <name evidence="6" type="ORF">EMU01_04620</name>
</gene>
<dbReference type="FunFam" id="2.40.30.10:FF:000016">
    <property type="entry name" value="GTP-binding protein TypA"/>
    <property type="match status" value="1"/>
</dbReference>
<dbReference type="PROSITE" id="PS51722">
    <property type="entry name" value="G_TR_2"/>
    <property type="match status" value="1"/>
</dbReference>
<feature type="domain" description="Tr-type G" evidence="5">
    <location>
        <begin position="5"/>
        <end position="202"/>
    </location>
</feature>
<evidence type="ECO:0000313" key="7">
    <source>
        <dbReference type="EMBL" id="PQF21664.1"/>
    </source>
</evidence>
<comment type="caution">
    <text evidence="7">The sequence shown here is derived from an EMBL/GenBank/DDBJ whole genome shotgun (WGS) entry which is preliminary data.</text>
</comment>
<keyword evidence="4" id="KW-0820">tRNA-binding</keyword>
<dbReference type="PRINTS" id="PR00315">
    <property type="entry name" value="ELONGATNFCT"/>
</dbReference>
<dbReference type="NCBIfam" id="TIGR00231">
    <property type="entry name" value="small_GTP"/>
    <property type="match status" value="1"/>
</dbReference>
<dbReference type="InterPro" id="IPR004161">
    <property type="entry name" value="EFTu-like_2"/>
</dbReference>
<dbReference type="InterPro" id="IPR035647">
    <property type="entry name" value="EFG_III/V"/>
</dbReference>
<dbReference type="GO" id="GO:0009409">
    <property type="term" value="P:response to cold"/>
    <property type="evidence" value="ECO:0007669"/>
    <property type="project" value="UniProtKB-ARBA"/>
</dbReference>
<dbReference type="Gene3D" id="2.40.50.250">
    <property type="entry name" value="bipa protein"/>
    <property type="match status" value="1"/>
</dbReference>
<dbReference type="CDD" id="cd03710">
    <property type="entry name" value="BipA_TypA_C"/>
    <property type="match status" value="1"/>
</dbReference>
<dbReference type="Proteomes" id="UP000237934">
    <property type="component" value="Unassembled WGS sequence"/>
</dbReference>
<comment type="subunit">
    <text evidence="4">Monomer.</text>
</comment>
<dbReference type="CDD" id="cd01891">
    <property type="entry name" value="TypA_BipA"/>
    <property type="match status" value="1"/>
</dbReference>
<feature type="binding site" evidence="4">
    <location>
        <begin position="130"/>
        <end position="133"/>
    </location>
    <ligand>
        <name>GTP</name>
        <dbReference type="ChEBI" id="CHEBI:37565"/>
    </ligand>
</feature>
<dbReference type="HAMAP" id="MF_00849">
    <property type="entry name" value="BipA"/>
    <property type="match status" value="1"/>
</dbReference>
<dbReference type="Gene3D" id="3.30.70.240">
    <property type="match status" value="1"/>
</dbReference>
<dbReference type="InterPro" id="IPR047042">
    <property type="entry name" value="BipA_II"/>
</dbReference>
<dbReference type="GO" id="GO:0000027">
    <property type="term" value="P:ribosomal large subunit assembly"/>
    <property type="evidence" value="ECO:0007669"/>
    <property type="project" value="UniProtKB-UniRule"/>
</dbReference>
<keyword evidence="4" id="KW-0378">Hydrolase</keyword>
<proteinExistence type="inferred from homology"/>
<dbReference type="GO" id="GO:0005829">
    <property type="term" value="C:cytosol"/>
    <property type="evidence" value="ECO:0007669"/>
    <property type="project" value="TreeGrafter"/>
</dbReference>
<keyword evidence="1 4" id="KW-0547">Nucleotide-binding</keyword>
<comment type="catalytic activity">
    <reaction evidence="3 4">
        <text>GTP + H2O = GDP + phosphate + H(+)</text>
        <dbReference type="Rhea" id="RHEA:19669"/>
        <dbReference type="ChEBI" id="CHEBI:15377"/>
        <dbReference type="ChEBI" id="CHEBI:15378"/>
        <dbReference type="ChEBI" id="CHEBI:37565"/>
        <dbReference type="ChEBI" id="CHEBI:43474"/>
        <dbReference type="ChEBI" id="CHEBI:58189"/>
    </reaction>
</comment>
<dbReference type="Gene3D" id="3.40.50.300">
    <property type="entry name" value="P-loop containing nucleotide triphosphate hydrolases"/>
    <property type="match status" value="1"/>
</dbReference>
<dbReference type="InterPro" id="IPR048876">
    <property type="entry name" value="BipA_C"/>
</dbReference>
<dbReference type="InterPro" id="IPR006298">
    <property type="entry name" value="BipA"/>
</dbReference>
<dbReference type="CDD" id="cd03691">
    <property type="entry name" value="BipA_TypA_II"/>
    <property type="match status" value="1"/>
</dbReference>
<dbReference type="GeneID" id="60999119"/>
<dbReference type="InterPro" id="IPR035651">
    <property type="entry name" value="BipA_V"/>
</dbReference>
<dbReference type="Pfam" id="PF03144">
    <property type="entry name" value="GTP_EFTU_D2"/>
    <property type="match status" value="1"/>
</dbReference>
<dbReference type="InterPro" id="IPR005225">
    <property type="entry name" value="Small_GTP-bd"/>
</dbReference>
<keyword evidence="4" id="KW-0699">rRNA-binding</keyword>
<dbReference type="FunFam" id="3.30.70.240:FF:000002">
    <property type="entry name" value="GTP-binding protein TypA"/>
    <property type="match status" value="1"/>
</dbReference>
<dbReference type="Proteomes" id="UP000321175">
    <property type="component" value="Unassembled WGS sequence"/>
</dbReference>
<dbReference type="GO" id="GO:0010467">
    <property type="term" value="P:gene expression"/>
    <property type="evidence" value="ECO:0007669"/>
    <property type="project" value="UniProtKB-ARBA"/>
</dbReference>
<sequence>MNKRNDIRNVAIIAHVDHGKTTLVDELLKQSDTLDAHTQLQERAMDSNALEQERGITILAKNTAVDYKGIRVNIMDTPGHADFGGEVERIMKMVDGVVLVVDAYEGTMPQTRFVLKKALEQHITPIVVVNKIDKPSARPEFVVDEVLELFIELGADDDQLDFPVIYASALNGTSSLSDDPADQEPTMAPIFDTIVEAIPAPVDNSDEPLQFQVSLLDYNDYVGRIGIGRVFRGKIKVGDQVSLIKLDGTVKKFRVTKLFGFFGLQRLEIQEAKAGDLIAVSGMEDIFVGETVTPVDHQEALPILHIDEPTLQMTFLVNNSPFAGREGKYVTSRKIEERLMAELQTDVSLRVEPTNSPDAWTVSGRGELHLSILIENMRREGYELQVSRPEVIEREIDGVKCEPFERVQIDTPEEYMGSVIESLSQRKGEMQDMVHTGNGQIRLTFLTPARGLIGYSTEFLSMTRGYGIMNHTFDQYLPMLPGQIGGRHQGALVSIDTGKATTYSIMSIEERGTVFVEPGTEVYEGMIIGENSRENDLTVNITKAKQMTNVRSANKDQTSVIKKPKQLTLEESLEFLNDDEYCEVTPENIRLRKQILEKNAREKASKKKK</sequence>
<dbReference type="InterPro" id="IPR042116">
    <property type="entry name" value="TypA/BipA_C"/>
</dbReference>
<dbReference type="PANTHER" id="PTHR42908:SF8">
    <property type="entry name" value="TR-TYPE G DOMAIN-CONTAINING PROTEIN"/>
    <property type="match status" value="1"/>
</dbReference>
<evidence type="ECO:0000259" key="5">
    <source>
        <dbReference type="PROSITE" id="PS51722"/>
    </source>
</evidence>
<dbReference type="GO" id="GO:0003924">
    <property type="term" value="F:GTPase activity"/>
    <property type="evidence" value="ECO:0007669"/>
    <property type="project" value="UniProtKB-UniRule"/>
</dbReference>
<dbReference type="PANTHER" id="PTHR42908">
    <property type="entry name" value="TRANSLATION ELONGATION FACTOR-RELATED"/>
    <property type="match status" value="1"/>
</dbReference>
<dbReference type="Pfam" id="PF21018">
    <property type="entry name" value="BipA_C"/>
    <property type="match status" value="1"/>
</dbReference>
<evidence type="ECO:0000313" key="6">
    <source>
        <dbReference type="EMBL" id="GEL79318.1"/>
    </source>
</evidence>
<evidence type="ECO:0000313" key="8">
    <source>
        <dbReference type="Proteomes" id="UP000237934"/>
    </source>
</evidence>
<dbReference type="RefSeq" id="WP_065096760.1">
    <property type="nucleotide sequence ID" value="NZ_BJWA01000002.1"/>
</dbReference>
<dbReference type="FunFam" id="3.40.50.300:FF:000055">
    <property type="entry name" value="GTP-binding protein TypA"/>
    <property type="match status" value="1"/>
</dbReference>
<keyword evidence="4" id="KW-0963">Cytoplasm</keyword>